<keyword evidence="3" id="KW-1185">Reference proteome</keyword>
<evidence type="ECO:0000313" key="2">
    <source>
        <dbReference type="EMBL" id="TKA68416.1"/>
    </source>
</evidence>
<dbReference type="EMBL" id="NAJQ01000509">
    <property type="protein sequence ID" value="TKA68416.1"/>
    <property type="molecule type" value="Genomic_DNA"/>
</dbReference>
<feature type="compositionally biased region" description="Polar residues" evidence="1">
    <location>
        <begin position="68"/>
        <end position="86"/>
    </location>
</feature>
<gene>
    <name evidence="2" type="ORF">B0A55_11043</name>
</gene>
<dbReference type="OrthoDB" id="3937953at2759"/>
<evidence type="ECO:0000313" key="3">
    <source>
        <dbReference type="Proteomes" id="UP000309340"/>
    </source>
</evidence>
<feature type="compositionally biased region" description="Acidic residues" evidence="1">
    <location>
        <begin position="94"/>
        <end position="106"/>
    </location>
</feature>
<protein>
    <submittedName>
        <fullName evidence="2">Uncharacterized protein</fullName>
    </submittedName>
</protein>
<dbReference type="Proteomes" id="UP000309340">
    <property type="component" value="Unassembled WGS sequence"/>
</dbReference>
<comment type="caution">
    <text evidence="2">The sequence shown here is derived from an EMBL/GenBank/DDBJ whole genome shotgun (WGS) entry which is preliminary data.</text>
</comment>
<reference evidence="2 3" key="1">
    <citation type="submission" date="2017-03" db="EMBL/GenBank/DDBJ databases">
        <title>Genomes of endolithic fungi from Antarctica.</title>
        <authorList>
            <person name="Coleine C."/>
            <person name="Masonjones S."/>
            <person name="Stajich J.E."/>
        </authorList>
    </citation>
    <scope>NUCLEOTIDE SEQUENCE [LARGE SCALE GENOMIC DNA]</scope>
    <source>
        <strain evidence="2 3">CCFEE 5184</strain>
    </source>
</reference>
<evidence type="ECO:0000256" key="1">
    <source>
        <dbReference type="SAM" id="MobiDB-lite"/>
    </source>
</evidence>
<feature type="region of interest" description="Disordered" evidence="1">
    <location>
        <begin position="1"/>
        <end position="126"/>
    </location>
</feature>
<feature type="compositionally biased region" description="Polar residues" evidence="1">
    <location>
        <begin position="36"/>
        <end position="55"/>
    </location>
</feature>
<proteinExistence type="predicted"/>
<organism evidence="2 3">
    <name type="scientific">Friedmanniomyces simplex</name>
    <dbReference type="NCBI Taxonomy" id="329884"/>
    <lineage>
        <taxon>Eukaryota</taxon>
        <taxon>Fungi</taxon>
        <taxon>Dikarya</taxon>
        <taxon>Ascomycota</taxon>
        <taxon>Pezizomycotina</taxon>
        <taxon>Dothideomycetes</taxon>
        <taxon>Dothideomycetidae</taxon>
        <taxon>Mycosphaerellales</taxon>
        <taxon>Teratosphaeriaceae</taxon>
        <taxon>Friedmanniomyces</taxon>
    </lineage>
</organism>
<dbReference type="AlphaFoldDB" id="A0A4U0WZR7"/>
<accession>A0A4U0WZR7</accession>
<sequence>MRWALPPISERPETRNPQAVTPRTPYPFDPVRDSIETTSNRAGTYTENLSSNCIPSISPDPEDLALSPRSSNESLKSAQSEVSSGTASGGIPLCDEEYWLDDESAEESVSTESSEDESLADSLWDPKDVCDSASSLRSAISISLADENTALLLRRPRPTCDRSQA</sequence>
<name>A0A4U0WZR7_9PEZI</name>